<evidence type="ECO:0000313" key="4">
    <source>
        <dbReference type="Proteomes" id="UP000663419"/>
    </source>
</evidence>
<sequence length="169" mass="19673">MFDCLNPPTGIRRSPRLSPQLHRPPSHLRIDRVYPRRTHSINIVFGSNCRLQQRRLIQRLIEHIFLILIPRILIILIDPCVFLPFLLMHAPQKPVIARNITRFSLRRFDLHIDRAGLSLHSAGPALFVSVAFAFRYGFVPCGYLVKCVQMVELGTELDDRRQRSQVQFI</sequence>
<proteinExistence type="predicted"/>
<evidence type="ECO:0000313" key="3">
    <source>
        <dbReference type="EMBL" id="QSS53802.1"/>
    </source>
</evidence>
<keyword evidence="2" id="KW-0812">Transmembrane</keyword>
<dbReference type="EMBL" id="CP069104">
    <property type="protein sequence ID" value="QSS53802.1"/>
    <property type="molecule type" value="Genomic_DNA"/>
</dbReference>
<dbReference type="Proteomes" id="UP000663419">
    <property type="component" value="Chromosome 3"/>
</dbReference>
<protein>
    <submittedName>
        <fullName evidence="3">Uncharacterized protein</fullName>
    </submittedName>
</protein>
<dbReference type="VEuPathDB" id="FungiDB:I7I53_01174"/>
<name>A0A8A1LP69_AJEC8</name>
<organism evidence="3 4">
    <name type="scientific">Ajellomyces capsulatus (strain H88)</name>
    <name type="common">Darling's disease fungus</name>
    <name type="synonym">Histoplasma capsulatum</name>
    <dbReference type="NCBI Taxonomy" id="544711"/>
    <lineage>
        <taxon>Eukaryota</taxon>
        <taxon>Fungi</taxon>
        <taxon>Dikarya</taxon>
        <taxon>Ascomycota</taxon>
        <taxon>Pezizomycotina</taxon>
        <taxon>Eurotiomycetes</taxon>
        <taxon>Eurotiomycetidae</taxon>
        <taxon>Onygenales</taxon>
        <taxon>Ajellomycetaceae</taxon>
        <taxon>Histoplasma</taxon>
    </lineage>
</organism>
<dbReference type="AlphaFoldDB" id="A0A8A1LP69"/>
<evidence type="ECO:0000256" key="2">
    <source>
        <dbReference type="SAM" id="Phobius"/>
    </source>
</evidence>
<feature type="region of interest" description="Disordered" evidence="1">
    <location>
        <begin position="1"/>
        <end position="24"/>
    </location>
</feature>
<accession>A0A8A1LP69</accession>
<reference evidence="3" key="1">
    <citation type="submission" date="2021-01" db="EMBL/GenBank/DDBJ databases">
        <title>Chromosome-level genome assembly of a human fungal pathogen reveals clustering of transcriptionally co-regulated genes.</title>
        <authorList>
            <person name="Voorhies M."/>
            <person name="Cohen S."/>
            <person name="Shea T.P."/>
            <person name="Petrus S."/>
            <person name="Munoz J.F."/>
            <person name="Poplawski S."/>
            <person name="Goldman W.E."/>
            <person name="Michael T."/>
            <person name="Cuomo C.A."/>
            <person name="Sil A."/>
            <person name="Beyhan S."/>
        </authorList>
    </citation>
    <scope>NUCLEOTIDE SEQUENCE</scope>
    <source>
        <strain evidence="3">H88</strain>
    </source>
</reference>
<feature type="transmembrane region" description="Helical" evidence="2">
    <location>
        <begin position="64"/>
        <end position="87"/>
    </location>
</feature>
<keyword evidence="2" id="KW-1133">Transmembrane helix</keyword>
<keyword evidence="2" id="KW-0472">Membrane</keyword>
<gene>
    <name evidence="3" type="ORF">I7I53_01174</name>
</gene>
<evidence type="ECO:0000256" key="1">
    <source>
        <dbReference type="SAM" id="MobiDB-lite"/>
    </source>
</evidence>